<dbReference type="SUPFAM" id="SSF51905">
    <property type="entry name" value="FAD/NAD(P)-binding domain"/>
    <property type="match status" value="1"/>
</dbReference>
<organism evidence="5 6">
    <name type="scientific">Xylanimonas cellulosilytica (strain DSM 15894 / JCM 12276 / CECT 5975 / KCTC 9989 / LMG 20990 / NBRC 107835 / XIL07)</name>
    <dbReference type="NCBI Taxonomy" id="446471"/>
    <lineage>
        <taxon>Bacteria</taxon>
        <taxon>Bacillati</taxon>
        <taxon>Actinomycetota</taxon>
        <taxon>Actinomycetes</taxon>
        <taxon>Micrococcales</taxon>
        <taxon>Promicromonosporaceae</taxon>
        <taxon>Xylanimonas</taxon>
    </lineage>
</organism>
<keyword evidence="2" id="KW-0560">Oxidoreductase</keyword>
<evidence type="ECO:0000256" key="2">
    <source>
        <dbReference type="ARBA" id="ARBA00023002"/>
    </source>
</evidence>
<dbReference type="Pfam" id="PF07992">
    <property type="entry name" value="Pyr_redox_2"/>
    <property type="match status" value="1"/>
</dbReference>
<evidence type="ECO:0000256" key="3">
    <source>
        <dbReference type="ARBA" id="ARBA00048132"/>
    </source>
</evidence>
<evidence type="ECO:0000313" key="5">
    <source>
        <dbReference type="EMBL" id="ACZ31248.1"/>
    </source>
</evidence>
<comment type="catalytic activity">
    <reaction evidence="3">
        <text>[thioredoxin]-dithiol + NADP(+) = [thioredoxin]-disulfide + NADPH + H(+)</text>
        <dbReference type="Rhea" id="RHEA:20345"/>
        <dbReference type="Rhea" id="RHEA-COMP:10698"/>
        <dbReference type="Rhea" id="RHEA-COMP:10700"/>
        <dbReference type="ChEBI" id="CHEBI:15378"/>
        <dbReference type="ChEBI" id="CHEBI:29950"/>
        <dbReference type="ChEBI" id="CHEBI:50058"/>
        <dbReference type="ChEBI" id="CHEBI:57783"/>
        <dbReference type="ChEBI" id="CHEBI:58349"/>
        <dbReference type="EC" id="1.8.1.9"/>
    </reaction>
</comment>
<dbReference type="Gene3D" id="3.50.50.60">
    <property type="entry name" value="FAD/NAD(P)-binding domain"/>
    <property type="match status" value="2"/>
</dbReference>
<dbReference type="EMBL" id="CP001821">
    <property type="protein sequence ID" value="ACZ31248.1"/>
    <property type="molecule type" value="Genomic_DNA"/>
</dbReference>
<dbReference type="InterPro" id="IPR036188">
    <property type="entry name" value="FAD/NAD-bd_sf"/>
</dbReference>
<dbReference type="STRING" id="446471.Xcel_2230"/>
<keyword evidence="6" id="KW-1185">Reference proteome</keyword>
<accession>D1BV09</accession>
<protein>
    <submittedName>
        <fullName evidence="5">FAD-dependent pyridine nucleotide-disulphide oxidoreductase</fullName>
    </submittedName>
</protein>
<name>D1BV09_XYLCX</name>
<dbReference type="HOGENOM" id="CLU_031864_5_0_11"/>
<evidence type="ECO:0000256" key="1">
    <source>
        <dbReference type="ARBA" id="ARBA00022630"/>
    </source>
</evidence>
<proteinExistence type="predicted"/>
<reference evidence="6" key="1">
    <citation type="submission" date="2009-11" db="EMBL/GenBank/DDBJ databases">
        <title>The complete chromosome of Xylanimonas cellulosilytica DSM 15894.</title>
        <authorList>
            <consortium name="US DOE Joint Genome Institute (JGI-PGF)"/>
            <person name="Lucas S."/>
            <person name="Copeland A."/>
            <person name="Lapidus A."/>
            <person name="Glavina del Rio T."/>
            <person name="Dalin E."/>
            <person name="Tice H."/>
            <person name="Bruce D."/>
            <person name="Goodwin L."/>
            <person name="Pitluck S."/>
            <person name="Kyrpides N."/>
            <person name="Mavromatis K."/>
            <person name="Ivanova N."/>
            <person name="Mikhailova N."/>
            <person name="Foster B."/>
            <person name="Clum A."/>
            <person name="Brettin T."/>
            <person name="Detter J.C."/>
            <person name="Han C."/>
            <person name="Larimer F."/>
            <person name="Land M."/>
            <person name="Hauser L."/>
            <person name="Markowitz V."/>
            <person name="Cheng J.F."/>
            <person name="Hugenholtz P."/>
            <person name="Woyke T."/>
            <person name="Wu D."/>
            <person name="Gehrich-Schroeter G."/>
            <person name="Schneider S."/>
            <person name="Pukall S.R."/>
            <person name="Klenk H.P."/>
            <person name="Eisen J.A."/>
        </authorList>
    </citation>
    <scope>NUCLEOTIDE SEQUENCE [LARGE SCALE GENOMIC DNA]</scope>
    <source>
        <strain evidence="6">DSM 15894 / CECT 5975 / LMG 20990 / XIL07</strain>
    </source>
</reference>
<evidence type="ECO:0000259" key="4">
    <source>
        <dbReference type="Pfam" id="PF07992"/>
    </source>
</evidence>
<dbReference type="eggNOG" id="COG0492">
    <property type="taxonomic scope" value="Bacteria"/>
</dbReference>
<dbReference type="OrthoDB" id="9786503at2"/>
<dbReference type="RefSeq" id="WP_012878990.1">
    <property type="nucleotide sequence ID" value="NC_013530.1"/>
</dbReference>
<reference evidence="5 6" key="2">
    <citation type="journal article" date="2010" name="Stand. Genomic Sci.">
        <title>Complete genome sequence of Xylanimonas cellulosilytica type strain (XIL07).</title>
        <authorList>
            <person name="Foster B."/>
            <person name="Pukall R."/>
            <person name="Abt B."/>
            <person name="Nolan M."/>
            <person name="Glavina Del Rio T."/>
            <person name="Chen F."/>
            <person name="Lucas S."/>
            <person name="Tice H."/>
            <person name="Pitluck S."/>
            <person name="Cheng J.-F."/>
            <person name="Chertkov O."/>
            <person name="Brettin T."/>
            <person name="Han C."/>
            <person name="Detter J.C."/>
            <person name="Bruce D."/>
            <person name="Goodwin L."/>
            <person name="Ivanova N."/>
            <person name="Mavromatis K."/>
            <person name="Pati A."/>
            <person name="Mikhailova N."/>
            <person name="Chen A."/>
            <person name="Palaniappan K."/>
            <person name="Land M."/>
            <person name="Hauser L."/>
            <person name="Chang Y.-J."/>
            <person name="Jeffries C.D."/>
            <person name="Chain P."/>
            <person name="Rohde M."/>
            <person name="Goeker M."/>
            <person name="Bristow J."/>
            <person name="Eisen J.A."/>
            <person name="Markowitz V."/>
            <person name="Hugenholtz P."/>
            <person name="Kyrpides N.C."/>
            <person name="Klenk H.-P."/>
            <person name="Lapidus A."/>
        </authorList>
    </citation>
    <scope>NUCLEOTIDE SEQUENCE [LARGE SCALE GENOMIC DNA]</scope>
    <source>
        <strain evidence="6">DSM 15894 / CECT 5975 / LMG 20990 / XIL07</strain>
    </source>
</reference>
<evidence type="ECO:0000313" key="6">
    <source>
        <dbReference type="Proteomes" id="UP000002255"/>
    </source>
</evidence>
<dbReference type="PRINTS" id="PR00469">
    <property type="entry name" value="PNDRDTASEII"/>
</dbReference>
<dbReference type="InterPro" id="IPR050097">
    <property type="entry name" value="Ferredoxin-NADP_redctase_2"/>
</dbReference>
<dbReference type="PRINTS" id="PR00368">
    <property type="entry name" value="FADPNR"/>
</dbReference>
<dbReference type="Proteomes" id="UP000002255">
    <property type="component" value="Chromosome"/>
</dbReference>
<feature type="domain" description="FAD/NAD(P)-binding" evidence="4">
    <location>
        <begin position="6"/>
        <end position="277"/>
    </location>
</feature>
<keyword evidence="1" id="KW-0285">Flavoprotein</keyword>
<dbReference type="AlphaFoldDB" id="D1BV09"/>
<dbReference type="KEGG" id="xce:Xcel_2230"/>
<dbReference type="InterPro" id="IPR023753">
    <property type="entry name" value="FAD/NAD-binding_dom"/>
</dbReference>
<sequence>MTQEHFDTIVVGAGPGGLSAAMMLGRARRRVLVLDDDLPRNRFAHHMHAVLGFDGAPPEELRRRARLELNQYDVTFAPGHATEADASSDEVVVRTETGLHRGRTLINATGAADELAPIDGLADLWGRRVLHCPYCHGWEVRGKRLAVIATPAMGLFQAQLLRQWSTHLTAFVADAGTTDDATLMRMRALGTRVSTAPVTALAPRPDGAVDVCCADGSVTTVDAIFTGSVLAPRDTYLPQSLARLGTGFLELGSDGRTSHDRIWAVGNAAAPYANVPMSMGDGSAVGGAVNLFLVEEDLEHELRQTATPGEHGTPALSCSSG</sequence>
<dbReference type="GO" id="GO:0004791">
    <property type="term" value="F:thioredoxin-disulfide reductase (NADPH) activity"/>
    <property type="evidence" value="ECO:0007669"/>
    <property type="project" value="UniProtKB-EC"/>
</dbReference>
<gene>
    <name evidence="5" type="ordered locus">Xcel_2230</name>
</gene>
<dbReference type="PANTHER" id="PTHR48105">
    <property type="entry name" value="THIOREDOXIN REDUCTASE 1-RELATED-RELATED"/>
    <property type="match status" value="1"/>
</dbReference>